<gene>
    <name evidence="5" type="ORF">K8V15_09765</name>
</gene>
<feature type="domain" description="HTH luxR-type" evidence="4">
    <location>
        <begin position="1"/>
        <end position="51"/>
    </location>
</feature>
<dbReference type="PANTHER" id="PTHR44688:SF16">
    <property type="entry name" value="DNA-BINDING TRANSCRIPTIONAL ACTIVATOR DEVR_DOSR"/>
    <property type="match status" value="1"/>
</dbReference>
<reference evidence="5" key="2">
    <citation type="submission" date="2021-09" db="EMBL/GenBank/DDBJ databases">
        <authorList>
            <person name="Gilroy R."/>
        </authorList>
    </citation>
    <scope>NUCLEOTIDE SEQUENCE</scope>
    <source>
        <strain evidence="5">ChiGjej3B3-7470</strain>
    </source>
</reference>
<dbReference type="PRINTS" id="PR00038">
    <property type="entry name" value="HTHLUXR"/>
</dbReference>
<keyword evidence="3" id="KW-0804">Transcription</keyword>
<evidence type="ECO:0000313" key="6">
    <source>
        <dbReference type="Proteomes" id="UP000712713"/>
    </source>
</evidence>
<protein>
    <submittedName>
        <fullName evidence="5">LuxR C-terminal-related transcriptional regulator</fullName>
    </submittedName>
</protein>
<dbReference type="Gene3D" id="1.10.10.10">
    <property type="entry name" value="Winged helix-like DNA-binding domain superfamily/Winged helix DNA-binding domain"/>
    <property type="match status" value="1"/>
</dbReference>
<dbReference type="PANTHER" id="PTHR44688">
    <property type="entry name" value="DNA-BINDING TRANSCRIPTIONAL ACTIVATOR DEVR_DOSR"/>
    <property type="match status" value="1"/>
</dbReference>
<reference evidence="5" key="1">
    <citation type="journal article" date="2021" name="PeerJ">
        <title>Extensive microbial diversity within the chicken gut microbiome revealed by metagenomics and culture.</title>
        <authorList>
            <person name="Gilroy R."/>
            <person name="Ravi A."/>
            <person name="Getino M."/>
            <person name="Pursley I."/>
            <person name="Horton D.L."/>
            <person name="Alikhan N.F."/>
            <person name="Baker D."/>
            <person name="Gharbi K."/>
            <person name="Hall N."/>
            <person name="Watson M."/>
            <person name="Adriaenssens E.M."/>
            <person name="Foster-Nyarko E."/>
            <person name="Jarju S."/>
            <person name="Secka A."/>
            <person name="Antonio M."/>
            <person name="Oren A."/>
            <person name="Chaudhuri R.R."/>
            <person name="La Ragione R."/>
            <person name="Hildebrand F."/>
            <person name="Pallen M.J."/>
        </authorList>
    </citation>
    <scope>NUCLEOTIDE SEQUENCE</scope>
    <source>
        <strain evidence="5">ChiGjej3B3-7470</strain>
    </source>
</reference>
<dbReference type="GO" id="GO:0006355">
    <property type="term" value="P:regulation of DNA-templated transcription"/>
    <property type="evidence" value="ECO:0007669"/>
    <property type="project" value="InterPro"/>
</dbReference>
<dbReference type="InterPro" id="IPR036388">
    <property type="entry name" value="WH-like_DNA-bd_sf"/>
</dbReference>
<dbReference type="CDD" id="cd06170">
    <property type="entry name" value="LuxR_C_like"/>
    <property type="match status" value="1"/>
</dbReference>
<dbReference type="AlphaFoldDB" id="A0A921ER42"/>
<dbReference type="InterPro" id="IPR000792">
    <property type="entry name" value="Tscrpt_reg_LuxR_C"/>
</dbReference>
<organism evidence="5 6">
    <name type="scientific">Tessaracoccus flavescens</name>
    <dbReference type="NCBI Taxonomy" id="399497"/>
    <lineage>
        <taxon>Bacteria</taxon>
        <taxon>Bacillati</taxon>
        <taxon>Actinomycetota</taxon>
        <taxon>Actinomycetes</taxon>
        <taxon>Propionibacteriales</taxon>
        <taxon>Propionibacteriaceae</taxon>
        <taxon>Tessaracoccus</taxon>
    </lineage>
</organism>
<dbReference type="SMART" id="SM00421">
    <property type="entry name" value="HTH_LUXR"/>
    <property type="match status" value="1"/>
</dbReference>
<dbReference type="SUPFAM" id="SSF46894">
    <property type="entry name" value="C-terminal effector domain of the bipartite response regulators"/>
    <property type="match status" value="1"/>
</dbReference>
<evidence type="ECO:0000256" key="3">
    <source>
        <dbReference type="ARBA" id="ARBA00023163"/>
    </source>
</evidence>
<dbReference type="Pfam" id="PF00196">
    <property type="entry name" value="GerE"/>
    <property type="match status" value="1"/>
</dbReference>
<comment type="caution">
    <text evidence="5">The sequence shown here is derived from an EMBL/GenBank/DDBJ whole genome shotgun (WGS) entry which is preliminary data.</text>
</comment>
<dbReference type="InterPro" id="IPR016032">
    <property type="entry name" value="Sig_transdc_resp-reg_C-effctor"/>
</dbReference>
<dbReference type="PROSITE" id="PS00622">
    <property type="entry name" value="HTH_LUXR_1"/>
    <property type="match status" value="1"/>
</dbReference>
<evidence type="ECO:0000259" key="4">
    <source>
        <dbReference type="PROSITE" id="PS50043"/>
    </source>
</evidence>
<accession>A0A921ER42</accession>
<name>A0A921ER42_9ACTN</name>
<dbReference type="Proteomes" id="UP000712713">
    <property type="component" value="Unassembled WGS sequence"/>
</dbReference>
<evidence type="ECO:0000256" key="2">
    <source>
        <dbReference type="ARBA" id="ARBA00023125"/>
    </source>
</evidence>
<dbReference type="EMBL" id="DYZF01000249">
    <property type="protein sequence ID" value="HJE52239.1"/>
    <property type="molecule type" value="Genomic_DNA"/>
</dbReference>
<evidence type="ECO:0000256" key="1">
    <source>
        <dbReference type="ARBA" id="ARBA00023015"/>
    </source>
</evidence>
<sequence>MVLIGQGLTNADIADELGLTISTVKTYVSRLLLRLDLTNRTTLAARAHEWGIVD</sequence>
<keyword evidence="1" id="KW-0805">Transcription regulation</keyword>
<dbReference type="PROSITE" id="PS50043">
    <property type="entry name" value="HTH_LUXR_2"/>
    <property type="match status" value="1"/>
</dbReference>
<proteinExistence type="predicted"/>
<evidence type="ECO:0000313" key="5">
    <source>
        <dbReference type="EMBL" id="HJE52239.1"/>
    </source>
</evidence>
<keyword evidence="2" id="KW-0238">DNA-binding</keyword>
<dbReference type="GO" id="GO:0003677">
    <property type="term" value="F:DNA binding"/>
    <property type="evidence" value="ECO:0007669"/>
    <property type="project" value="UniProtKB-KW"/>
</dbReference>